<evidence type="ECO:0000256" key="7">
    <source>
        <dbReference type="ARBA" id="ARBA00023209"/>
    </source>
</evidence>
<organism evidence="10 11">
    <name type="scientific">Crotalaria pallida</name>
    <name type="common">Smooth rattlebox</name>
    <name type="synonym">Crotalaria striata</name>
    <dbReference type="NCBI Taxonomy" id="3830"/>
    <lineage>
        <taxon>Eukaryota</taxon>
        <taxon>Viridiplantae</taxon>
        <taxon>Streptophyta</taxon>
        <taxon>Embryophyta</taxon>
        <taxon>Tracheophyta</taxon>
        <taxon>Spermatophyta</taxon>
        <taxon>Magnoliopsida</taxon>
        <taxon>eudicotyledons</taxon>
        <taxon>Gunneridae</taxon>
        <taxon>Pentapetalae</taxon>
        <taxon>rosids</taxon>
        <taxon>fabids</taxon>
        <taxon>Fabales</taxon>
        <taxon>Fabaceae</taxon>
        <taxon>Papilionoideae</taxon>
        <taxon>50 kb inversion clade</taxon>
        <taxon>genistoids sensu lato</taxon>
        <taxon>core genistoids</taxon>
        <taxon>Crotalarieae</taxon>
        <taxon>Crotalaria</taxon>
    </lineage>
</organism>
<dbReference type="Pfam" id="PF04191">
    <property type="entry name" value="PEMT"/>
    <property type="match status" value="1"/>
</dbReference>
<evidence type="ECO:0000313" key="10">
    <source>
        <dbReference type="EMBL" id="KAK7283969.1"/>
    </source>
</evidence>
<accession>A0AAN9P3J6</accession>
<evidence type="ECO:0000313" key="11">
    <source>
        <dbReference type="Proteomes" id="UP001372338"/>
    </source>
</evidence>
<reference evidence="10 11" key="1">
    <citation type="submission" date="2024-01" db="EMBL/GenBank/DDBJ databases">
        <title>The genomes of 5 underutilized Papilionoideae crops provide insights into root nodulation and disease resistanc.</title>
        <authorList>
            <person name="Yuan L."/>
        </authorList>
    </citation>
    <scope>NUCLEOTIDE SEQUENCE [LARGE SCALE GENOMIC DNA]</scope>
    <source>
        <strain evidence="10">ZHUSHIDOU_FW_LH</strain>
        <tissue evidence="10">Leaf</tissue>
    </source>
</reference>
<keyword evidence="5" id="KW-0443">Lipid metabolism</keyword>
<evidence type="ECO:0000256" key="5">
    <source>
        <dbReference type="ARBA" id="ARBA00023098"/>
    </source>
</evidence>
<comment type="subcellular location">
    <subcellularLocation>
        <location evidence="1">Endomembrane system</location>
        <topology evidence="1">Multi-pass membrane protein</topology>
    </subcellularLocation>
</comment>
<evidence type="ECO:0000256" key="6">
    <source>
        <dbReference type="ARBA" id="ARBA00023136"/>
    </source>
</evidence>
<dbReference type="GO" id="GO:0012505">
    <property type="term" value="C:endomembrane system"/>
    <property type="evidence" value="ECO:0007669"/>
    <property type="project" value="UniProtKB-SubCell"/>
</dbReference>
<evidence type="ECO:0000256" key="2">
    <source>
        <dbReference type="ARBA" id="ARBA00022516"/>
    </source>
</evidence>
<name>A0AAN9P3J6_CROPI</name>
<evidence type="ECO:0000256" key="4">
    <source>
        <dbReference type="ARBA" id="ARBA00022989"/>
    </source>
</evidence>
<keyword evidence="4 9" id="KW-1133">Transmembrane helix</keyword>
<dbReference type="Proteomes" id="UP001372338">
    <property type="component" value="Unassembled WGS sequence"/>
</dbReference>
<keyword evidence="3 9" id="KW-0812">Transmembrane</keyword>
<evidence type="ECO:0000256" key="8">
    <source>
        <dbReference type="ARBA" id="ARBA00023264"/>
    </source>
</evidence>
<keyword evidence="7" id="KW-0594">Phospholipid biosynthesis</keyword>
<gene>
    <name evidence="10" type="ORF">RIF29_13719</name>
</gene>
<feature type="transmembrane region" description="Helical" evidence="9">
    <location>
        <begin position="257"/>
        <end position="276"/>
    </location>
</feature>
<keyword evidence="2" id="KW-0444">Lipid biosynthesis</keyword>
<keyword evidence="8" id="KW-1208">Phospholipid metabolism</keyword>
<dbReference type="PANTHER" id="PTHR12714">
    <property type="entry name" value="PROTEIN-S ISOPRENYLCYSTEINE O-METHYLTRANSFERASE"/>
    <property type="match status" value="1"/>
</dbReference>
<evidence type="ECO:0000256" key="3">
    <source>
        <dbReference type="ARBA" id="ARBA00022692"/>
    </source>
</evidence>
<feature type="transmembrane region" description="Helical" evidence="9">
    <location>
        <begin position="335"/>
        <end position="354"/>
    </location>
</feature>
<keyword evidence="6 9" id="KW-0472">Membrane</keyword>
<evidence type="ECO:0000256" key="9">
    <source>
        <dbReference type="SAM" id="Phobius"/>
    </source>
</evidence>
<proteinExistence type="predicted"/>
<sequence length="446" mass="51776">MSRQQPILIRPSNVFVYRRRMINNANNMSVIVSLASHLSEVIILLTIMEAAKVLSHSKTVPLGFSVVSNNVCLRPFNKHFHADVRTNNYQFHQRPVRHRFHLNCSYLKPFSTFLKPRKKADLLPSPRCSISNDASTDSRNPIINYLSNLSFHSIKATLSQLTPIDIVKWSAILSIVTAATKWTRNMLISPFFWMYFSWTWLFWPWMVAIALAVYGLHCFRKHLLGNANIFEQLAIVTSVFTWLTLVPPGHFNGYLEGWPFVFFCVYHYFFFLNVSVRKRLYGDYYPRPHDPKWDVDSPMWSRFLFSAGVMVGHWLAAFEGPELHRIPGGWNNLGIWALIILTILMQYNATLYLAKYSENVVVPTSVVQFGPYRWVRHPIYSSMMLLFATYCLALRAPLSLLFLVAVCLLYYKPKAEVEEALMVETFGQSYTEYANKVKSKFIPFIY</sequence>
<protein>
    <submittedName>
        <fullName evidence="10">Uncharacterized protein</fullName>
    </submittedName>
</protein>
<dbReference type="GO" id="GO:0016740">
    <property type="term" value="F:transferase activity"/>
    <property type="evidence" value="ECO:0007669"/>
    <property type="project" value="UniProtKB-ARBA"/>
</dbReference>
<dbReference type="GO" id="GO:0008654">
    <property type="term" value="P:phospholipid biosynthetic process"/>
    <property type="evidence" value="ECO:0007669"/>
    <property type="project" value="UniProtKB-KW"/>
</dbReference>
<feature type="transmembrane region" description="Helical" evidence="9">
    <location>
        <begin position="223"/>
        <end position="245"/>
    </location>
</feature>
<comment type="caution">
    <text evidence="10">The sequence shown here is derived from an EMBL/GenBank/DDBJ whole genome shotgun (WGS) entry which is preliminary data.</text>
</comment>
<dbReference type="EMBL" id="JAYWIO010000002">
    <property type="protein sequence ID" value="KAK7283969.1"/>
    <property type="molecule type" value="Genomic_DNA"/>
</dbReference>
<feature type="transmembrane region" description="Helical" evidence="9">
    <location>
        <begin position="383"/>
        <end position="411"/>
    </location>
</feature>
<dbReference type="PANTHER" id="PTHR12714:SF11">
    <property type="entry name" value="PROTEIN C-TERMINAL S-ISOPRENYLCYSTEINE CARBOXYL O-METHYLTRANSFERASE"/>
    <property type="match status" value="1"/>
</dbReference>
<evidence type="ECO:0000256" key="1">
    <source>
        <dbReference type="ARBA" id="ARBA00004127"/>
    </source>
</evidence>
<feature type="transmembrane region" description="Helical" evidence="9">
    <location>
        <begin position="192"/>
        <end position="216"/>
    </location>
</feature>
<dbReference type="AlphaFoldDB" id="A0AAN9P3J6"/>
<keyword evidence="11" id="KW-1185">Reference proteome</keyword>
<dbReference type="Gene3D" id="1.20.120.1630">
    <property type="match status" value="1"/>
</dbReference>
<dbReference type="InterPro" id="IPR007318">
    <property type="entry name" value="Phopholipid_MeTrfase"/>
</dbReference>